<name>M5GGQ3_DACPD</name>
<dbReference type="Proteomes" id="UP000030653">
    <property type="component" value="Unassembled WGS sequence"/>
</dbReference>
<feature type="region of interest" description="Disordered" evidence="1">
    <location>
        <begin position="267"/>
        <end position="291"/>
    </location>
</feature>
<feature type="domain" description="DUF6593" evidence="2">
    <location>
        <begin position="118"/>
        <end position="245"/>
    </location>
</feature>
<dbReference type="EMBL" id="JH795856">
    <property type="protein sequence ID" value="EJU05888.1"/>
    <property type="molecule type" value="Genomic_DNA"/>
</dbReference>
<evidence type="ECO:0000313" key="3">
    <source>
        <dbReference type="EMBL" id="EJU05888.1"/>
    </source>
</evidence>
<dbReference type="InterPro" id="IPR046528">
    <property type="entry name" value="DUF6593"/>
</dbReference>
<organism evidence="3 4">
    <name type="scientific">Dacryopinax primogenitus (strain DJM 731)</name>
    <name type="common">Brown rot fungus</name>
    <dbReference type="NCBI Taxonomy" id="1858805"/>
    <lineage>
        <taxon>Eukaryota</taxon>
        <taxon>Fungi</taxon>
        <taxon>Dikarya</taxon>
        <taxon>Basidiomycota</taxon>
        <taxon>Agaricomycotina</taxon>
        <taxon>Dacrymycetes</taxon>
        <taxon>Dacrymycetales</taxon>
        <taxon>Dacrymycetaceae</taxon>
        <taxon>Dacryopinax</taxon>
    </lineage>
</organism>
<dbReference type="AlphaFoldDB" id="M5GGQ3"/>
<dbReference type="Pfam" id="PF20236">
    <property type="entry name" value="DUF6593"/>
    <property type="match status" value="1"/>
</dbReference>
<evidence type="ECO:0000259" key="2">
    <source>
        <dbReference type="Pfam" id="PF20236"/>
    </source>
</evidence>
<reference evidence="3 4" key="1">
    <citation type="journal article" date="2012" name="Science">
        <title>The Paleozoic origin of enzymatic lignin decomposition reconstructed from 31 fungal genomes.</title>
        <authorList>
            <person name="Floudas D."/>
            <person name="Binder M."/>
            <person name="Riley R."/>
            <person name="Barry K."/>
            <person name="Blanchette R.A."/>
            <person name="Henrissat B."/>
            <person name="Martinez A.T."/>
            <person name="Otillar R."/>
            <person name="Spatafora J.W."/>
            <person name="Yadav J.S."/>
            <person name="Aerts A."/>
            <person name="Benoit I."/>
            <person name="Boyd A."/>
            <person name="Carlson A."/>
            <person name="Copeland A."/>
            <person name="Coutinho P.M."/>
            <person name="de Vries R.P."/>
            <person name="Ferreira P."/>
            <person name="Findley K."/>
            <person name="Foster B."/>
            <person name="Gaskell J."/>
            <person name="Glotzer D."/>
            <person name="Gorecki P."/>
            <person name="Heitman J."/>
            <person name="Hesse C."/>
            <person name="Hori C."/>
            <person name="Igarashi K."/>
            <person name="Jurgens J.A."/>
            <person name="Kallen N."/>
            <person name="Kersten P."/>
            <person name="Kohler A."/>
            <person name="Kuees U."/>
            <person name="Kumar T.K.A."/>
            <person name="Kuo A."/>
            <person name="LaButti K."/>
            <person name="Larrondo L.F."/>
            <person name="Lindquist E."/>
            <person name="Ling A."/>
            <person name="Lombard V."/>
            <person name="Lucas S."/>
            <person name="Lundell T."/>
            <person name="Martin R."/>
            <person name="McLaughlin D.J."/>
            <person name="Morgenstern I."/>
            <person name="Morin E."/>
            <person name="Murat C."/>
            <person name="Nagy L.G."/>
            <person name="Nolan M."/>
            <person name="Ohm R.A."/>
            <person name="Patyshakuliyeva A."/>
            <person name="Rokas A."/>
            <person name="Ruiz-Duenas F.J."/>
            <person name="Sabat G."/>
            <person name="Salamov A."/>
            <person name="Samejima M."/>
            <person name="Schmutz J."/>
            <person name="Slot J.C."/>
            <person name="St John F."/>
            <person name="Stenlid J."/>
            <person name="Sun H."/>
            <person name="Sun S."/>
            <person name="Syed K."/>
            <person name="Tsang A."/>
            <person name="Wiebenga A."/>
            <person name="Young D."/>
            <person name="Pisabarro A."/>
            <person name="Eastwood D.C."/>
            <person name="Martin F."/>
            <person name="Cullen D."/>
            <person name="Grigoriev I.V."/>
            <person name="Hibbett D.S."/>
        </authorList>
    </citation>
    <scope>NUCLEOTIDE SEQUENCE [LARGE SCALE GENOMIC DNA]</scope>
    <source>
        <strain evidence="3 4">DJM-731 SS1</strain>
    </source>
</reference>
<evidence type="ECO:0000313" key="4">
    <source>
        <dbReference type="Proteomes" id="UP000030653"/>
    </source>
</evidence>
<feature type="compositionally biased region" description="Polar residues" evidence="1">
    <location>
        <begin position="275"/>
        <end position="284"/>
    </location>
</feature>
<feature type="region of interest" description="Disordered" evidence="1">
    <location>
        <begin position="1"/>
        <end position="39"/>
    </location>
</feature>
<protein>
    <recommendedName>
        <fullName evidence="2">DUF6593 domain-containing protein</fullName>
    </recommendedName>
</protein>
<sequence length="332" mass="36853">MPSQQSAQGAPLGPSSSRQGSSRVARSQPDPIQRSSLDPLGLSIEDQVLRPLAYELVLSSSDLGNTALLNRHDGAPPWFEVHTLVVPVPTFTTTPPDGDVPDDATKADSGVATRRIIRIRRRPHHRQPNDSDVLCLLCAISDADRDMTIQFPGQQQPIRVRKFFKQGLINSDVFSFSDARGQKWEWRERRYGYDFSLHEADKPDWHVIARYTHGTGTNNRPYLEYTAQGHLMLDFVVATFFALENSLGSLSARPSVMRALSRVGSILRSPGTGEGSRNTPNGSEELSGVVPEPLLPSCHELAQLRGSTSISNRMDGMYALPEPRHSLHRQRE</sequence>
<dbReference type="RefSeq" id="XP_040632782.1">
    <property type="nucleotide sequence ID" value="XM_040777529.1"/>
</dbReference>
<dbReference type="HOGENOM" id="CLU_836840_0_0_1"/>
<evidence type="ECO:0000256" key="1">
    <source>
        <dbReference type="SAM" id="MobiDB-lite"/>
    </source>
</evidence>
<proteinExistence type="predicted"/>
<keyword evidence="4" id="KW-1185">Reference proteome</keyword>
<accession>M5GGQ3</accession>
<gene>
    <name evidence="3" type="ORF">DACRYDRAFT_98436</name>
</gene>
<dbReference type="GeneID" id="63692591"/>
<dbReference type="OrthoDB" id="3360976at2759"/>
<feature type="compositionally biased region" description="Polar residues" evidence="1">
    <location>
        <begin position="1"/>
        <end position="25"/>
    </location>
</feature>